<reference evidence="1 2" key="1">
    <citation type="journal article" date="2023" name="Plants (Basel)">
        <title>Bridging the Gap: Combining Genomics and Transcriptomics Approaches to Understand Stylosanthes scabra, an Orphan Legume from the Brazilian Caatinga.</title>
        <authorList>
            <person name="Ferreira-Neto J.R.C."/>
            <person name="da Silva M.D."/>
            <person name="Binneck E."/>
            <person name="de Melo N.F."/>
            <person name="da Silva R.H."/>
            <person name="de Melo A.L.T.M."/>
            <person name="Pandolfi V."/>
            <person name="Bustamante F.O."/>
            <person name="Brasileiro-Vidal A.C."/>
            <person name="Benko-Iseppon A.M."/>
        </authorList>
    </citation>
    <scope>NUCLEOTIDE SEQUENCE [LARGE SCALE GENOMIC DNA]</scope>
    <source>
        <tissue evidence="1">Leaves</tissue>
    </source>
</reference>
<comment type="caution">
    <text evidence="1">The sequence shown here is derived from an EMBL/GenBank/DDBJ whole genome shotgun (WGS) entry which is preliminary data.</text>
</comment>
<evidence type="ECO:0000313" key="2">
    <source>
        <dbReference type="Proteomes" id="UP001341840"/>
    </source>
</evidence>
<name>A0ABU6X6V7_9FABA</name>
<accession>A0ABU6X6V7</accession>
<organism evidence="1 2">
    <name type="scientific">Stylosanthes scabra</name>
    <dbReference type="NCBI Taxonomy" id="79078"/>
    <lineage>
        <taxon>Eukaryota</taxon>
        <taxon>Viridiplantae</taxon>
        <taxon>Streptophyta</taxon>
        <taxon>Embryophyta</taxon>
        <taxon>Tracheophyta</taxon>
        <taxon>Spermatophyta</taxon>
        <taxon>Magnoliopsida</taxon>
        <taxon>eudicotyledons</taxon>
        <taxon>Gunneridae</taxon>
        <taxon>Pentapetalae</taxon>
        <taxon>rosids</taxon>
        <taxon>fabids</taxon>
        <taxon>Fabales</taxon>
        <taxon>Fabaceae</taxon>
        <taxon>Papilionoideae</taxon>
        <taxon>50 kb inversion clade</taxon>
        <taxon>dalbergioids sensu lato</taxon>
        <taxon>Dalbergieae</taxon>
        <taxon>Pterocarpus clade</taxon>
        <taxon>Stylosanthes</taxon>
    </lineage>
</organism>
<gene>
    <name evidence="1" type="ORF">PIB30_023076</name>
</gene>
<keyword evidence="2" id="KW-1185">Reference proteome</keyword>
<protein>
    <submittedName>
        <fullName evidence="1">Uncharacterized protein</fullName>
    </submittedName>
</protein>
<proteinExistence type="predicted"/>
<evidence type="ECO:0000313" key="1">
    <source>
        <dbReference type="EMBL" id="MED6193849.1"/>
    </source>
</evidence>
<sequence>MGCLAASATATLVLCGGTGTGGNESRALELASELLREVMTRFRIDEKMARDKEHEVRTAHNHITPLQTKDNIFFQDTCRSLIGSPKPISNPMVHGCPLPFVCFHFTKLTLIIHQMSLVLE</sequence>
<dbReference type="Proteomes" id="UP001341840">
    <property type="component" value="Unassembled WGS sequence"/>
</dbReference>
<dbReference type="EMBL" id="JASCZI010211528">
    <property type="protein sequence ID" value="MED6193849.1"/>
    <property type="molecule type" value="Genomic_DNA"/>
</dbReference>